<comment type="function">
    <text evidence="9">Involved in protein export. Participates in an early event of protein translocation.</text>
</comment>
<evidence type="ECO:0000313" key="11">
    <source>
        <dbReference type="Proteomes" id="UP000294682"/>
    </source>
</evidence>
<evidence type="ECO:0000256" key="9">
    <source>
        <dbReference type="RuleBase" id="RU365087"/>
    </source>
</evidence>
<keyword evidence="5 9" id="KW-0653">Protein transport</keyword>
<dbReference type="AlphaFoldDB" id="A0A9X8UIP2"/>
<evidence type="ECO:0000256" key="2">
    <source>
        <dbReference type="ARBA" id="ARBA00008445"/>
    </source>
</evidence>
<keyword evidence="8 9" id="KW-0472">Membrane</keyword>
<evidence type="ECO:0000256" key="4">
    <source>
        <dbReference type="ARBA" id="ARBA00022692"/>
    </source>
</evidence>
<keyword evidence="6 9" id="KW-1133">Transmembrane helix</keyword>
<name>A0A9X8UIP2_9FIRM</name>
<dbReference type="NCBIfam" id="TIGR00810">
    <property type="entry name" value="secG"/>
    <property type="match status" value="1"/>
</dbReference>
<sequence length="81" mass="8552">MGAFEIVVGVLLILIAIGLTIAILMQEGKGGMGALTGQEQNENFGRNAGKTLSTTLKNVTKIGTIAFMVLLILLNVVVVYF</sequence>
<accession>A0A9X8UIP2</accession>
<proteinExistence type="inferred from homology"/>
<evidence type="ECO:0000256" key="1">
    <source>
        <dbReference type="ARBA" id="ARBA00004141"/>
    </source>
</evidence>
<keyword evidence="7 9" id="KW-0811">Translocation</keyword>
<evidence type="ECO:0000256" key="3">
    <source>
        <dbReference type="ARBA" id="ARBA00022448"/>
    </source>
</evidence>
<comment type="caution">
    <text evidence="10">The sequence shown here is derived from an EMBL/GenBank/DDBJ whole genome shotgun (WGS) entry which is preliminary data.</text>
</comment>
<evidence type="ECO:0000256" key="7">
    <source>
        <dbReference type="ARBA" id="ARBA00023010"/>
    </source>
</evidence>
<evidence type="ECO:0000256" key="5">
    <source>
        <dbReference type="ARBA" id="ARBA00022927"/>
    </source>
</evidence>
<keyword evidence="9" id="KW-1003">Cell membrane</keyword>
<comment type="subcellular location">
    <subcellularLocation>
        <location evidence="9">Cell membrane</location>
        <topology evidence="9">Multi-pass membrane protein</topology>
    </subcellularLocation>
    <subcellularLocation>
        <location evidence="1">Membrane</location>
        <topology evidence="1">Multi-pass membrane protein</topology>
    </subcellularLocation>
</comment>
<organism evidence="10 11">
    <name type="scientific">Harryflintia acetispora</name>
    <dbReference type="NCBI Taxonomy" id="1849041"/>
    <lineage>
        <taxon>Bacteria</taxon>
        <taxon>Bacillati</taxon>
        <taxon>Bacillota</taxon>
        <taxon>Clostridia</taxon>
        <taxon>Eubacteriales</taxon>
        <taxon>Oscillospiraceae</taxon>
        <taxon>Harryflintia</taxon>
    </lineage>
</organism>
<keyword evidence="3 9" id="KW-0813">Transport</keyword>
<evidence type="ECO:0000313" key="10">
    <source>
        <dbReference type="EMBL" id="TCL42912.1"/>
    </source>
</evidence>
<protein>
    <recommendedName>
        <fullName evidence="9">Protein-export membrane protein SecG</fullName>
    </recommendedName>
</protein>
<comment type="similarity">
    <text evidence="2 9">Belongs to the SecG family.</text>
</comment>
<dbReference type="GO" id="GO:0015450">
    <property type="term" value="F:protein-transporting ATPase activity"/>
    <property type="evidence" value="ECO:0007669"/>
    <property type="project" value="UniProtKB-UniRule"/>
</dbReference>
<gene>
    <name evidence="10" type="ORF">EDD78_10713</name>
</gene>
<reference evidence="10 11" key="1">
    <citation type="submission" date="2019-03" db="EMBL/GenBank/DDBJ databases">
        <title>Genomic Encyclopedia of Type Strains, Phase IV (KMG-IV): sequencing the most valuable type-strain genomes for metagenomic binning, comparative biology and taxonomic classification.</title>
        <authorList>
            <person name="Goeker M."/>
        </authorList>
    </citation>
    <scope>NUCLEOTIDE SEQUENCE [LARGE SCALE GENOMIC DNA]</scope>
    <source>
        <strain evidence="10 11">DSM 100433</strain>
    </source>
</reference>
<feature type="transmembrane region" description="Helical" evidence="9">
    <location>
        <begin position="62"/>
        <end position="80"/>
    </location>
</feature>
<evidence type="ECO:0000256" key="8">
    <source>
        <dbReference type="ARBA" id="ARBA00023136"/>
    </source>
</evidence>
<dbReference type="Pfam" id="PF03840">
    <property type="entry name" value="SecG"/>
    <property type="match status" value="1"/>
</dbReference>
<keyword evidence="11" id="KW-1185">Reference proteome</keyword>
<dbReference type="EMBL" id="SLUK01000007">
    <property type="protein sequence ID" value="TCL42912.1"/>
    <property type="molecule type" value="Genomic_DNA"/>
</dbReference>
<dbReference type="InterPro" id="IPR004692">
    <property type="entry name" value="SecG"/>
</dbReference>
<dbReference type="Proteomes" id="UP000294682">
    <property type="component" value="Unassembled WGS sequence"/>
</dbReference>
<dbReference type="RefSeq" id="WP_079700091.1">
    <property type="nucleotide sequence ID" value="NZ_JADNAH010000085.1"/>
</dbReference>
<dbReference type="GO" id="GO:0009306">
    <property type="term" value="P:protein secretion"/>
    <property type="evidence" value="ECO:0007669"/>
    <property type="project" value="UniProtKB-UniRule"/>
</dbReference>
<keyword evidence="4 9" id="KW-0812">Transmembrane</keyword>
<dbReference type="GO" id="GO:0005886">
    <property type="term" value="C:plasma membrane"/>
    <property type="evidence" value="ECO:0007669"/>
    <property type="project" value="UniProtKB-SubCell"/>
</dbReference>
<evidence type="ECO:0000256" key="6">
    <source>
        <dbReference type="ARBA" id="ARBA00022989"/>
    </source>
</evidence>
<feature type="transmembrane region" description="Helical" evidence="9">
    <location>
        <begin position="6"/>
        <end position="25"/>
    </location>
</feature>